<accession>A0A4Y7JB92</accession>
<dbReference type="PANTHER" id="PTHR34191">
    <property type="entry name" value="LATE EMBRYOGENESIS ABUNDANT PROTEIN (LEA) FAMILY PROTEIN"/>
    <property type="match status" value="1"/>
</dbReference>
<keyword evidence="3" id="KW-1185">Reference proteome</keyword>
<dbReference type="InterPro" id="IPR039624">
    <property type="entry name" value="LEA1/2/D7/KIN2"/>
</dbReference>
<feature type="compositionally biased region" description="Basic and acidic residues" evidence="1">
    <location>
        <begin position="17"/>
        <end position="27"/>
    </location>
</feature>
<proteinExistence type="predicted"/>
<feature type="compositionally biased region" description="Basic and acidic residues" evidence="1">
    <location>
        <begin position="48"/>
        <end position="67"/>
    </location>
</feature>
<dbReference type="OrthoDB" id="1736743at2759"/>
<feature type="compositionally biased region" description="Polar residues" evidence="1">
    <location>
        <begin position="33"/>
        <end position="45"/>
    </location>
</feature>
<feature type="region of interest" description="Disordered" evidence="1">
    <location>
        <begin position="1"/>
        <end position="67"/>
    </location>
</feature>
<dbReference type="PANTHER" id="PTHR34191:SF23">
    <property type="entry name" value="ABA-INDUCIBLE PROTEIN-LIKE"/>
    <property type="match status" value="1"/>
</dbReference>
<evidence type="ECO:0008006" key="4">
    <source>
        <dbReference type="Google" id="ProtNLM"/>
    </source>
</evidence>
<name>A0A4Y7JB92_PAPSO</name>
<gene>
    <name evidence="2" type="ORF">C5167_005676</name>
</gene>
<feature type="compositionally biased region" description="Polar residues" evidence="1">
    <location>
        <begin position="1"/>
        <end position="10"/>
    </location>
</feature>
<dbReference type="OMA" id="KETCQEA"/>
<evidence type="ECO:0000313" key="2">
    <source>
        <dbReference type="EMBL" id="RZC58383.1"/>
    </source>
</evidence>
<dbReference type="Proteomes" id="UP000316621">
    <property type="component" value="Chromosome 4"/>
</dbReference>
<evidence type="ECO:0000313" key="3">
    <source>
        <dbReference type="Proteomes" id="UP000316621"/>
    </source>
</evidence>
<evidence type="ECO:0000256" key="1">
    <source>
        <dbReference type="SAM" id="MobiDB-lite"/>
    </source>
</evidence>
<reference evidence="2 3" key="1">
    <citation type="journal article" date="2018" name="Science">
        <title>The opium poppy genome and morphinan production.</title>
        <authorList>
            <person name="Guo L."/>
            <person name="Winzer T."/>
            <person name="Yang X."/>
            <person name="Li Y."/>
            <person name="Ning Z."/>
            <person name="He Z."/>
            <person name="Teodor R."/>
            <person name="Lu Y."/>
            <person name="Bowser T.A."/>
            <person name="Graham I.A."/>
            <person name="Ye K."/>
        </authorList>
    </citation>
    <scope>NUCLEOTIDE SEQUENCE [LARGE SCALE GENOMIC DNA]</scope>
    <source>
        <strain evidence="3">cv. HN1</strain>
        <tissue evidence="2">Leaves</tissue>
    </source>
</reference>
<dbReference type="EMBL" id="CM010718">
    <property type="protein sequence ID" value="RZC58383.1"/>
    <property type="molecule type" value="Genomic_DNA"/>
</dbReference>
<dbReference type="Gramene" id="RZC58383">
    <property type="protein sequence ID" value="RZC58383"/>
    <property type="gene ID" value="C5167_005676"/>
</dbReference>
<dbReference type="AlphaFoldDB" id="A0A4Y7JB92"/>
<sequence>MADHSQSMSYNAGEAKGQAEVKKDQMVDKASGAMQSAKESCQLAGQQMKEKAQGAAETVKEATGMKK</sequence>
<organism evidence="2 3">
    <name type="scientific">Papaver somniferum</name>
    <name type="common">Opium poppy</name>
    <dbReference type="NCBI Taxonomy" id="3469"/>
    <lineage>
        <taxon>Eukaryota</taxon>
        <taxon>Viridiplantae</taxon>
        <taxon>Streptophyta</taxon>
        <taxon>Embryophyta</taxon>
        <taxon>Tracheophyta</taxon>
        <taxon>Spermatophyta</taxon>
        <taxon>Magnoliopsida</taxon>
        <taxon>Ranunculales</taxon>
        <taxon>Papaveraceae</taxon>
        <taxon>Papaveroideae</taxon>
        <taxon>Papaver</taxon>
    </lineage>
</organism>
<dbReference type="STRING" id="3469.A0A4Y7JB92"/>
<protein>
    <recommendedName>
        <fullName evidence="4">Stress-induced protein KIN2-like</fullName>
    </recommendedName>
</protein>